<sequence>MKELVTIHSYLVDADGIGDWEGEEEIAADNLNRIYHAVYDAADVDVDPSLLETMLESIWSHWQHNPELVELDDDLIQGVVDSLYEHFTNQSGQEEFNDY</sequence>
<proteinExistence type="predicted"/>
<keyword evidence="2" id="KW-1185">Reference proteome</keyword>
<evidence type="ECO:0000313" key="1">
    <source>
        <dbReference type="EMBL" id="TKB57489.1"/>
    </source>
</evidence>
<name>A0A4U1BWC4_9GAMM</name>
<dbReference type="RefSeq" id="WP_136862134.1">
    <property type="nucleotide sequence ID" value="NZ_SWCJ01000002.1"/>
</dbReference>
<dbReference type="Proteomes" id="UP000305675">
    <property type="component" value="Unassembled WGS sequence"/>
</dbReference>
<reference evidence="1 2" key="1">
    <citation type="submission" date="2019-04" db="EMBL/GenBank/DDBJ databases">
        <authorList>
            <person name="Hwang J.C."/>
        </authorList>
    </citation>
    <scope>NUCLEOTIDE SEQUENCE [LARGE SCALE GENOMIC DNA]</scope>
    <source>
        <strain evidence="1 2">IMCC35002</strain>
    </source>
</reference>
<dbReference type="AlphaFoldDB" id="A0A4U1BWC4"/>
<gene>
    <name evidence="1" type="ORF">FCL42_04230</name>
</gene>
<dbReference type="EMBL" id="SWCJ01000002">
    <property type="protein sequence ID" value="TKB57489.1"/>
    <property type="molecule type" value="Genomic_DNA"/>
</dbReference>
<dbReference type="OrthoDB" id="6238772at2"/>
<evidence type="ECO:0000313" key="2">
    <source>
        <dbReference type="Proteomes" id="UP000305675"/>
    </source>
</evidence>
<comment type="caution">
    <text evidence="1">The sequence shown here is derived from an EMBL/GenBank/DDBJ whole genome shotgun (WGS) entry which is preliminary data.</text>
</comment>
<organism evidence="1 2">
    <name type="scientific">Ferrimonas aestuarii</name>
    <dbReference type="NCBI Taxonomy" id="2569539"/>
    <lineage>
        <taxon>Bacteria</taxon>
        <taxon>Pseudomonadati</taxon>
        <taxon>Pseudomonadota</taxon>
        <taxon>Gammaproteobacteria</taxon>
        <taxon>Alteromonadales</taxon>
        <taxon>Ferrimonadaceae</taxon>
        <taxon>Ferrimonas</taxon>
    </lineage>
</organism>
<protein>
    <submittedName>
        <fullName evidence="1">Uncharacterized protein</fullName>
    </submittedName>
</protein>
<accession>A0A4U1BWC4</accession>